<dbReference type="Proteomes" id="UP001187192">
    <property type="component" value="Unassembled WGS sequence"/>
</dbReference>
<accession>A0AA87ZLK9</accession>
<organism evidence="2 3">
    <name type="scientific">Ficus carica</name>
    <name type="common">Common fig</name>
    <dbReference type="NCBI Taxonomy" id="3494"/>
    <lineage>
        <taxon>Eukaryota</taxon>
        <taxon>Viridiplantae</taxon>
        <taxon>Streptophyta</taxon>
        <taxon>Embryophyta</taxon>
        <taxon>Tracheophyta</taxon>
        <taxon>Spermatophyta</taxon>
        <taxon>Magnoliopsida</taxon>
        <taxon>eudicotyledons</taxon>
        <taxon>Gunneridae</taxon>
        <taxon>Pentapetalae</taxon>
        <taxon>rosids</taxon>
        <taxon>fabids</taxon>
        <taxon>Rosales</taxon>
        <taxon>Moraceae</taxon>
        <taxon>Ficeae</taxon>
        <taxon>Ficus</taxon>
    </lineage>
</organism>
<protein>
    <submittedName>
        <fullName evidence="2">Uncharacterized protein</fullName>
    </submittedName>
</protein>
<reference evidence="2" key="1">
    <citation type="submission" date="2023-07" db="EMBL/GenBank/DDBJ databases">
        <title>draft genome sequence of fig (Ficus carica).</title>
        <authorList>
            <person name="Takahashi T."/>
            <person name="Nishimura K."/>
        </authorList>
    </citation>
    <scope>NUCLEOTIDE SEQUENCE</scope>
</reference>
<feature type="non-terminal residue" evidence="2">
    <location>
        <position position="1"/>
    </location>
</feature>
<keyword evidence="3" id="KW-1185">Reference proteome</keyword>
<dbReference type="AlphaFoldDB" id="A0AA87ZLK9"/>
<evidence type="ECO:0000313" key="3">
    <source>
        <dbReference type="Proteomes" id="UP001187192"/>
    </source>
</evidence>
<gene>
    <name evidence="2" type="ORF">TIFTF001_044899</name>
    <name evidence="1" type="ORF">TIFTF001_049714</name>
</gene>
<dbReference type="EMBL" id="BTGU01007378">
    <property type="protein sequence ID" value="GMN31745.1"/>
    <property type="molecule type" value="Genomic_DNA"/>
</dbReference>
<sequence length="26" mass="2800">CCYEIYVKAVLREEARKAKAAGEGAA</sequence>
<name>A0AA87ZLK9_FICCA</name>
<dbReference type="EMBL" id="BTGU01003591">
    <property type="protein sequence ID" value="GMN34410.1"/>
    <property type="molecule type" value="Genomic_DNA"/>
</dbReference>
<comment type="caution">
    <text evidence="2">The sequence shown here is derived from an EMBL/GenBank/DDBJ whole genome shotgun (WGS) entry which is preliminary data.</text>
</comment>
<evidence type="ECO:0000313" key="2">
    <source>
        <dbReference type="EMBL" id="GMN34410.1"/>
    </source>
</evidence>
<evidence type="ECO:0000313" key="1">
    <source>
        <dbReference type="EMBL" id="GMN31745.1"/>
    </source>
</evidence>
<proteinExistence type="predicted"/>